<proteinExistence type="predicted"/>
<reference evidence="1 3" key="1">
    <citation type="submission" date="2012-11" db="EMBL/GenBank/DDBJ databases">
        <title>Whole genome sequence of Acetobacter cibinongensis 4H-1.</title>
        <authorList>
            <person name="Azuma Y."/>
            <person name="Higashiura N."/>
            <person name="Hirakawa H."/>
            <person name="Matsushita K."/>
        </authorList>
    </citation>
    <scope>NUCLEOTIDE SEQUENCE [LARGE SCALE GENOMIC DNA]</scope>
    <source>
        <strain evidence="1 3">4H-1</strain>
    </source>
</reference>
<evidence type="ECO:0000313" key="3">
    <source>
        <dbReference type="Proteomes" id="UP000032671"/>
    </source>
</evidence>
<dbReference type="EMBL" id="BJVU01000020">
    <property type="protein sequence ID" value="GEL60041.1"/>
    <property type="molecule type" value="Genomic_DNA"/>
</dbReference>
<dbReference type="RefSeq" id="WP_048838201.1">
    <property type="nucleotide sequence ID" value="NZ_BAMV01000009.1"/>
</dbReference>
<dbReference type="Proteomes" id="UP000321891">
    <property type="component" value="Unassembled WGS sequence"/>
</dbReference>
<name>A0A0D6N284_9PROT</name>
<protein>
    <submittedName>
        <fullName evidence="1">Uncharacterized protein</fullName>
    </submittedName>
</protein>
<keyword evidence="4" id="KW-1185">Reference proteome</keyword>
<evidence type="ECO:0000313" key="2">
    <source>
        <dbReference type="EMBL" id="GEL60041.1"/>
    </source>
</evidence>
<reference evidence="2 4" key="2">
    <citation type="submission" date="2019-07" db="EMBL/GenBank/DDBJ databases">
        <title>Whole genome shotgun sequence of Acetobacter cibinongensis NBRC 16605.</title>
        <authorList>
            <person name="Hosoyama A."/>
            <person name="Uohara A."/>
            <person name="Ohji S."/>
            <person name="Ichikawa N."/>
        </authorList>
    </citation>
    <scope>NUCLEOTIDE SEQUENCE [LARGE SCALE GENOMIC DNA]</scope>
    <source>
        <strain evidence="2 4">NBRC 16605</strain>
    </source>
</reference>
<accession>A0A0D6N284</accession>
<comment type="caution">
    <text evidence="1">The sequence shown here is derived from an EMBL/GenBank/DDBJ whole genome shotgun (WGS) entry which is preliminary data.</text>
</comment>
<dbReference type="AlphaFoldDB" id="A0A0D6N284"/>
<gene>
    <name evidence="1" type="ORF">Abci_009_022</name>
    <name evidence="2" type="ORF">ACI01nite_26430</name>
</gene>
<dbReference type="STRING" id="1231339.Abci_009_022"/>
<accession>A0A6N3SRL2</accession>
<evidence type="ECO:0000313" key="4">
    <source>
        <dbReference type="Proteomes" id="UP000321891"/>
    </source>
</evidence>
<evidence type="ECO:0000313" key="1">
    <source>
        <dbReference type="EMBL" id="GAN60117.1"/>
    </source>
</evidence>
<dbReference type="EMBL" id="BAMV01000009">
    <property type="protein sequence ID" value="GAN60117.1"/>
    <property type="molecule type" value="Genomic_DNA"/>
</dbReference>
<dbReference type="Proteomes" id="UP000032671">
    <property type="component" value="Unassembled WGS sequence"/>
</dbReference>
<sequence>MSILEMPNPSDVLAEVVENTCFDKPERFDPLLRDIHSLLQSLASDVTAGNLTKSVRAGVYFLSTPHNRRDVIADFFDSYPIDATAAAILKAMECS</sequence>
<organism evidence="1 3">
    <name type="scientific">Acetobacter cibinongensis</name>
    <dbReference type="NCBI Taxonomy" id="146475"/>
    <lineage>
        <taxon>Bacteria</taxon>
        <taxon>Pseudomonadati</taxon>
        <taxon>Pseudomonadota</taxon>
        <taxon>Alphaproteobacteria</taxon>
        <taxon>Acetobacterales</taxon>
        <taxon>Acetobacteraceae</taxon>
        <taxon>Acetobacter</taxon>
    </lineage>
</organism>